<dbReference type="InParanoid" id="A0A0C3CNR2"/>
<dbReference type="Proteomes" id="UP000054321">
    <property type="component" value="Unassembled WGS sequence"/>
</dbReference>
<dbReference type="GO" id="GO:0005634">
    <property type="term" value="C:nucleus"/>
    <property type="evidence" value="ECO:0007669"/>
    <property type="project" value="TreeGrafter"/>
</dbReference>
<dbReference type="EMBL" id="KN832877">
    <property type="protein sequence ID" value="KIN00614.1"/>
    <property type="molecule type" value="Genomic_DNA"/>
</dbReference>
<dbReference type="GO" id="GO:0016787">
    <property type="term" value="F:hydrolase activity"/>
    <property type="evidence" value="ECO:0007669"/>
    <property type="project" value="UniProtKB-KW"/>
</dbReference>
<proteinExistence type="predicted"/>
<accession>A0A0C3CNR2</accession>
<dbReference type="GO" id="GO:0019748">
    <property type="term" value="P:secondary metabolic process"/>
    <property type="evidence" value="ECO:0007669"/>
    <property type="project" value="TreeGrafter"/>
</dbReference>
<reference evidence="4" key="2">
    <citation type="submission" date="2015-01" db="EMBL/GenBank/DDBJ databases">
        <title>Evolutionary Origins and Diversification of the Mycorrhizal Mutualists.</title>
        <authorList>
            <consortium name="DOE Joint Genome Institute"/>
            <consortium name="Mycorrhizal Genomics Consortium"/>
            <person name="Kohler A."/>
            <person name="Kuo A."/>
            <person name="Nagy L.G."/>
            <person name="Floudas D."/>
            <person name="Copeland A."/>
            <person name="Barry K.W."/>
            <person name="Cichocki N."/>
            <person name="Veneault-Fourrey C."/>
            <person name="LaButti K."/>
            <person name="Lindquist E.A."/>
            <person name="Lipzen A."/>
            <person name="Lundell T."/>
            <person name="Morin E."/>
            <person name="Murat C."/>
            <person name="Riley R."/>
            <person name="Ohm R."/>
            <person name="Sun H."/>
            <person name="Tunlid A."/>
            <person name="Henrissat B."/>
            <person name="Grigoriev I.V."/>
            <person name="Hibbett D.S."/>
            <person name="Martin F."/>
        </authorList>
    </citation>
    <scope>NUCLEOTIDE SEQUENCE [LARGE SCALE GENOMIC DNA]</scope>
    <source>
        <strain evidence="4">Zn</strain>
    </source>
</reference>
<dbReference type="AlphaFoldDB" id="A0A0C3CNR2"/>
<sequence>MSSRVLGQNRTRSASIRADLDDFEWDFVQGTTLHTEGNWSLYTTSFSKLPLYTYYNPLDPLSILQTETELLQIIEEDGPFDGVLSYSGGASLAAQLIIKDAQDYPFKLPHERPFRFAIFINGASPLHVFKVADVELNDGPEQDVDVSSLVEEATSMFLRPSAVRKKGQFAEEDQPDVNQMLQLLAALKGKRLADGTPFLTDGEHGLTRYNASNSKILIDIPTLHVRSPIEEDRHHGLHLMEMCDPNIRNEFHHLYGHDFPRGRLEIKKIAELIRETAEAATNPNF</sequence>
<evidence type="ECO:0000256" key="1">
    <source>
        <dbReference type="ARBA" id="ARBA00022801"/>
    </source>
</evidence>
<dbReference type="STRING" id="913774.A0A0C3CNR2"/>
<dbReference type="GO" id="GO:0005737">
    <property type="term" value="C:cytoplasm"/>
    <property type="evidence" value="ECO:0007669"/>
    <property type="project" value="TreeGrafter"/>
</dbReference>
<keyword evidence="1" id="KW-0378">Hydrolase</keyword>
<dbReference type="OrthoDB" id="2094269at2759"/>
<gene>
    <name evidence="3" type="ORF">OIDMADRAFT_104460</name>
</gene>
<dbReference type="InterPro" id="IPR050593">
    <property type="entry name" value="LovG"/>
</dbReference>
<dbReference type="InterPro" id="IPR029058">
    <property type="entry name" value="AB_hydrolase_fold"/>
</dbReference>
<feature type="domain" description="Serine hydrolase" evidence="2">
    <location>
        <begin position="68"/>
        <end position="267"/>
    </location>
</feature>
<dbReference type="Gene3D" id="3.40.50.1820">
    <property type="entry name" value="alpha/beta hydrolase"/>
    <property type="match status" value="1"/>
</dbReference>
<evidence type="ECO:0000313" key="4">
    <source>
        <dbReference type="Proteomes" id="UP000054321"/>
    </source>
</evidence>
<reference evidence="3 4" key="1">
    <citation type="submission" date="2014-04" db="EMBL/GenBank/DDBJ databases">
        <authorList>
            <consortium name="DOE Joint Genome Institute"/>
            <person name="Kuo A."/>
            <person name="Martino E."/>
            <person name="Perotto S."/>
            <person name="Kohler A."/>
            <person name="Nagy L.G."/>
            <person name="Floudas D."/>
            <person name="Copeland A."/>
            <person name="Barry K.W."/>
            <person name="Cichocki N."/>
            <person name="Veneault-Fourrey C."/>
            <person name="LaButti K."/>
            <person name="Lindquist E.A."/>
            <person name="Lipzen A."/>
            <person name="Lundell T."/>
            <person name="Morin E."/>
            <person name="Murat C."/>
            <person name="Sun H."/>
            <person name="Tunlid A."/>
            <person name="Henrissat B."/>
            <person name="Grigoriev I.V."/>
            <person name="Hibbett D.S."/>
            <person name="Martin F."/>
            <person name="Nordberg H.P."/>
            <person name="Cantor M.N."/>
            <person name="Hua S.X."/>
        </authorList>
    </citation>
    <scope>NUCLEOTIDE SEQUENCE [LARGE SCALE GENOMIC DNA]</scope>
    <source>
        <strain evidence="3 4">Zn</strain>
    </source>
</reference>
<dbReference type="Pfam" id="PF03959">
    <property type="entry name" value="FSH1"/>
    <property type="match status" value="1"/>
</dbReference>
<evidence type="ECO:0000259" key="2">
    <source>
        <dbReference type="Pfam" id="PF03959"/>
    </source>
</evidence>
<evidence type="ECO:0000313" key="3">
    <source>
        <dbReference type="EMBL" id="KIN00614.1"/>
    </source>
</evidence>
<protein>
    <recommendedName>
        <fullName evidence="2">Serine hydrolase domain-containing protein</fullName>
    </recommendedName>
</protein>
<dbReference type="InterPro" id="IPR005645">
    <property type="entry name" value="FSH-like_dom"/>
</dbReference>
<keyword evidence="4" id="KW-1185">Reference proteome</keyword>
<organism evidence="3 4">
    <name type="scientific">Oidiodendron maius (strain Zn)</name>
    <dbReference type="NCBI Taxonomy" id="913774"/>
    <lineage>
        <taxon>Eukaryota</taxon>
        <taxon>Fungi</taxon>
        <taxon>Dikarya</taxon>
        <taxon>Ascomycota</taxon>
        <taxon>Pezizomycotina</taxon>
        <taxon>Leotiomycetes</taxon>
        <taxon>Leotiomycetes incertae sedis</taxon>
        <taxon>Myxotrichaceae</taxon>
        <taxon>Oidiodendron</taxon>
    </lineage>
</organism>
<name>A0A0C3CNR2_OIDMZ</name>
<dbReference type="HOGENOM" id="CLU_051938_4_3_1"/>
<dbReference type="PANTHER" id="PTHR48070">
    <property type="entry name" value="ESTERASE OVCA2"/>
    <property type="match status" value="1"/>
</dbReference>
<dbReference type="PANTHER" id="PTHR48070:SF7">
    <property type="entry name" value="SERINE HYDROLASE FSH DOMAIN-CONTAINING PROTEIN-RELATED"/>
    <property type="match status" value="1"/>
</dbReference>